<name>A0A0F9BVJ1_9ZZZZ</name>
<organism evidence="1">
    <name type="scientific">marine sediment metagenome</name>
    <dbReference type="NCBI Taxonomy" id="412755"/>
    <lineage>
        <taxon>unclassified sequences</taxon>
        <taxon>metagenomes</taxon>
        <taxon>ecological metagenomes</taxon>
    </lineage>
</organism>
<dbReference type="EMBL" id="LAZR01036039">
    <property type="protein sequence ID" value="KKL25904.1"/>
    <property type="molecule type" value="Genomic_DNA"/>
</dbReference>
<evidence type="ECO:0000313" key="1">
    <source>
        <dbReference type="EMBL" id="KKL25904.1"/>
    </source>
</evidence>
<gene>
    <name evidence="1" type="ORF">LCGC14_2400660</name>
</gene>
<dbReference type="AlphaFoldDB" id="A0A0F9BVJ1"/>
<accession>A0A0F9BVJ1</accession>
<sequence length="62" mass="7371">MYPCDCEDMRWMIDNNKVFEKHGSGKWVLSWIELDKHDKGTNIERFGVRFDNCLFCGKKIKG</sequence>
<proteinExistence type="predicted"/>
<comment type="caution">
    <text evidence="1">The sequence shown here is derived from an EMBL/GenBank/DDBJ whole genome shotgun (WGS) entry which is preliminary data.</text>
</comment>
<protein>
    <submittedName>
        <fullName evidence="1">Uncharacterized protein</fullName>
    </submittedName>
</protein>
<reference evidence="1" key="1">
    <citation type="journal article" date="2015" name="Nature">
        <title>Complex archaea that bridge the gap between prokaryotes and eukaryotes.</title>
        <authorList>
            <person name="Spang A."/>
            <person name="Saw J.H."/>
            <person name="Jorgensen S.L."/>
            <person name="Zaremba-Niedzwiedzka K."/>
            <person name="Martijn J."/>
            <person name="Lind A.E."/>
            <person name="van Eijk R."/>
            <person name="Schleper C."/>
            <person name="Guy L."/>
            <person name="Ettema T.J."/>
        </authorList>
    </citation>
    <scope>NUCLEOTIDE SEQUENCE</scope>
</reference>